<dbReference type="Proteomes" id="UP000746612">
    <property type="component" value="Unassembled WGS sequence"/>
</dbReference>
<sequence>MTPNEWVNSYKGTLLIVGIGCLLTLIGIWRAIVYFKVKQPEPPVAQEWWNDEESDRDVARISTPWISPSLSIVEGPNDFMLQHGMISIISQRILYFEQIQPEEMPTRWAMRHWNIVGTSTGFTTRWFLCLVLLSFLNDGRYTGGCFCLCAGEMQRALVKGTRCNVKGTKLAVINNQIVHTMDSFLFIGAYYSWPFPYNGDCNLHTNM</sequence>
<feature type="non-terminal residue" evidence="2">
    <location>
        <position position="1"/>
    </location>
</feature>
<feature type="transmembrane region" description="Helical" evidence="1">
    <location>
        <begin position="12"/>
        <end position="32"/>
    </location>
</feature>
<keyword evidence="1" id="KW-0812">Transmembrane</keyword>
<evidence type="ECO:0000313" key="2">
    <source>
        <dbReference type="EMBL" id="CAG1982053.1"/>
    </source>
</evidence>
<dbReference type="AlphaFoldDB" id="A0A9N8WP57"/>
<protein>
    <submittedName>
        <fullName evidence="2">Uncharacterized protein</fullName>
    </submittedName>
</protein>
<keyword evidence="1" id="KW-1133">Transmembrane helix</keyword>
<comment type="caution">
    <text evidence="2">The sequence shown here is derived from an EMBL/GenBank/DDBJ whole genome shotgun (WGS) entry which is preliminary data.</text>
</comment>
<reference evidence="2" key="1">
    <citation type="submission" date="2021-03" db="EMBL/GenBank/DDBJ databases">
        <authorList>
            <person name="Alouane T."/>
            <person name="Langin T."/>
            <person name="Bonhomme L."/>
        </authorList>
    </citation>
    <scope>NUCLEOTIDE SEQUENCE</scope>
    <source>
        <strain evidence="2">MDC_Fg202</strain>
    </source>
</reference>
<evidence type="ECO:0000256" key="1">
    <source>
        <dbReference type="SAM" id="Phobius"/>
    </source>
</evidence>
<name>A0A9N8WP57_GIBZA</name>
<evidence type="ECO:0000313" key="3">
    <source>
        <dbReference type="Proteomes" id="UP000746612"/>
    </source>
</evidence>
<proteinExistence type="predicted"/>
<organism evidence="2 3">
    <name type="scientific">Gibberella zeae</name>
    <name type="common">Wheat head blight fungus</name>
    <name type="synonym">Fusarium graminearum</name>
    <dbReference type="NCBI Taxonomy" id="5518"/>
    <lineage>
        <taxon>Eukaryota</taxon>
        <taxon>Fungi</taxon>
        <taxon>Dikarya</taxon>
        <taxon>Ascomycota</taxon>
        <taxon>Pezizomycotina</taxon>
        <taxon>Sordariomycetes</taxon>
        <taxon>Hypocreomycetidae</taxon>
        <taxon>Hypocreales</taxon>
        <taxon>Nectriaceae</taxon>
        <taxon>Fusarium</taxon>
    </lineage>
</organism>
<gene>
    <name evidence="2" type="ORF">MDCFG202_LOCUS218630</name>
</gene>
<dbReference type="EMBL" id="CAJPIJ010000124">
    <property type="protein sequence ID" value="CAG1982053.1"/>
    <property type="molecule type" value="Genomic_DNA"/>
</dbReference>
<keyword evidence="1" id="KW-0472">Membrane</keyword>
<accession>A0A9N8WP57</accession>